<proteinExistence type="predicted"/>
<dbReference type="Proteomes" id="UP001445076">
    <property type="component" value="Unassembled WGS sequence"/>
</dbReference>
<evidence type="ECO:0000313" key="2">
    <source>
        <dbReference type="EMBL" id="KAK8739426.1"/>
    </source>
</evidence>
<evidence type="ECO:0000313" key="3">
    <source>
        <dbReference type="Proteomes" id="UP001445076"/>
    </source>
</evidence>
<organism evidence="2 3">
    <name type="scientific">Cherax quadricarinatus</name>
    <name type="common">Australian red claw crayfish</name>
    <dbReference type="NCBI Taxonomy" id="27406"/>
    <lineage>
        <taxon>Eukaryota</taxon>
        <taxon>Metazoa</taxon>
        <taxon>Ecdysozoa</taxon>
        <taxon>Arthropoda</taxon>
        <taxon>Crustacea</taxon>
        <taxon>Multicrustacea</taxon>
        <taxon>Malacostraca</taxon>
        <taxon>Eumalacostraca</taxon>
        <taxon>Eucarida</taxon>
        <taxon>Decapoda</taxon>
        <taxon>Pleocyemata</taxon>
        <taxon>Astacidea</taxon>
        <taxon>Parastacoidea</taxon>
        <taxon>Parastacidae</taxon>
        <taxon>Cherax</taxon>
    </lineage>
</organism>
<feature type="region of interest" description="Disordered" evidence="1">
    <location>
        <begin position="1"/>
        <end position="50"/>
    </location>
</feature>
<protein>
    <submittedName>
        <fullName evidence="2">Uncharacterized protein</fullName>
    </submittedName>
</protein>
<evidence type="ECO:0000256" key="1">
    <source>
        <dbReference type="SAM" id="MobiDB-lite"/>
    </source>
</evidence>
<keyword evidence="3" id="KW-1185">Reference proteome</keyword>
<comment type="caution">
    <text evidence="2">The sequence shown here is derived from an EMBL/GenBank/DDBJ whole genome shotgun (WGS) entry which is preliminary data.</text>
</comment>
<reference evidence="2 3" key="1">
    <citation type="journal article" date="2024" name="BMC Genomics">
        <title>Genome assembly of redclaw crayfish (Cherax quadricarinatus) provides insights into its immune adaptation and hypoxia tolerance.</title>
        <authorList>
            <person name="Liu Z."/>
            <person name="Zheng J."/>
            <person name="Li H."/>
            <person name="Fang K."/>
            <person name="Wang S."/>
            <person name="He J."/>
            <person name="Zhou D."/>
            <person name="Weng S."/>
            <person name="Chi M."/>
            <person name="Gu Z."/>
            <person name="He J."/>
            <person name="Li F."/>
            <person name="Wang M."/>
        </authorList>
    </citation>
    <scope>NUCLEOTIDE SEQUENCE [LARGE SCALE GENOMIC DNA]</scope>
    <source>
        <strain evidence="2">ZL_2023a</strain>
    </source>
</reference>
<dbReference type="EMBL" id="JARKIK010000037">
    <property type="protein sequence ID" value="KAK8739426.1"/>
    <property type="molecule type" value="Genomic_DNA"/>
</dbReference>
<name>A0AAW0XI63_CHEQU</name>
<gene>
    <name evidence="2" type="ORF">OTU49_003632</name>
</gene>
<dbReference type="AlphaFoldDB" id="A0AAW0XI63"/>
<sequence length="107" mass="12011">MAGSMVQYLKKPDNGQSSSNDFSHDPTDNTDVDSDSDSGNISERNERNESLRELASMCDVSSWIIPVPDHSRIEIIRTRMALFILQRGKMLKVMNVSFLKSGSTNRC</sequence>
<accession>A0AAW0XI63</accession>